<organism evidence="2 3">
    <name type="scientific">Neptunomonas qingdaonensis</name>
    <dbReference type="NCBI Taxonomy" id="1045558"/>
    <lineage>
        <taxon>Bacteria</taxon>
        <taxon>Pseudomonadati</taxon>
        <taxon>Pseudomonadota</taxon>
        <taxon>Gammaproteobacteria</taxon>
        <taxon>Oceanospirillales</taxon>
        <taxon>Oceanospirillaceae</taxon>
        <taxon>Neptunomonas</taxon>
    </lineage>
</organism>
<feature type="chain" id="PRO_5011721813" evidence="1">
    <location>
        <begin position="21"/>
        <end position="184"/>
    </location>
</feature>
<dbReference type="AlphaFoldDB" id="A0A1I2MUF1"/>
<accession>A0A1I2MUF1</accession>
<dbReference type="InterPro" id="IPR007332">
    <property type="entry name" value="DUF411"/>
</dbReference>
<protein>
    <submittedName>
        <fullName evidence="2">Uncharacterized conserved protein</fullName>
    </submittedName>
</protein>
<feature type="signal peptide" evidence="1">
    <location>
        <begin position="1"/>
        <end position="20"/>
    </location>
</feature>
<dbReference type="Pfam" id="PF04214">
    <property type="entry name" value="DUF411"/>
    <property type="match status" value="1"/>
</dbReference>
<keyword evidence="1" id="KW-0732">Signal</keyword>
<reference evidence="3" key="1">
    <citation type="submission" date="2016-10" db="EMBL/GenBank/DDBJ databases">
        <authorList>
            <person name="Varghese N."/>
            <person name="Submissions S."/>
        </authorList>
    </citation>
    <scope>NUCLEOTIDE SEQUENCE [LARGE SCALE GENOMIC DNA]</scope>
    <source>
        <strain evidence="3">CGMCC 1.10971</strain>
    </source>
</reference>
<keyword evidence="3" id="KW-1185">Reference proteome</keyword>
<sequence>MSLFFKPAHALLILAAISLAACSDSTNTTDTRETKQNQLSGIVAPEDKASSASVELDVYKSPTCGCCASWIEHIEKHAFTAKTIHPADLSLEKSQRGIAPMYRSCHTAVSADGYVFEGHVPAKYITQFLSEKPKNAIGLSVPDMPAGSPGMEMGDRFTPYSVLLLKKDGSSEIYAQVNSSEEQH</sequence>
<name>A0A1I2MUF1_9GAMM</name>
<proteinExistence type="predicted"/>
<evidence type="ECO:0000313" key="2">
    <source>
        <dbReference type="EMBL" id="SFF94289.1"/>
    </source>
</evidence>
<gene>
    <name evidence="2" type="ORF">SAMN05216175_10256</name>
</gene>
<dbReference type="RefSeq" id="WP_090724378.1">
    <property type="nucleotide sequence ID" value="NZ_FOOU01000002.1"/>
</dbReference>
<dbReference type="OrthoDB" id="14727at2"/>
<dbReference type="STRING" id="1045558.SAMN05216175_10256"/>
<dbReference type="EMBL" id="FOOU01000002">
    <property type="protein sequence ID" value="SFF94289.1"/>
    <property type="molecule type" value="Genomic_DNA"/>
</dbReference>
<dbReference type="PROSITE" id="PS51257">
    <property type="entry name" value="PROKAR_LIPOPROTEIN"/>
    <property type="match status" value="1"/>
</dbReference>
<dbReference type="Proteomes" id="UP000198623">
    <property type="component" value="Unassembled WGS sequence"/>
</dbReference>
<evidence type="ECO:0000313" key="3">
    <source>
        <dbReference type="Proteomes" id="UP000198623"/>
    </source>
</evidence>
<evidence type="ECO:0000256" key="1">
    <source>
        <dbReference type="SAM" id="SignalP"/>
    </source>
</evidence>